<dbReference type="EMBL" id="JACXAH010000005">
    <property type="protein sequence ID" value="MBD1371706.1"/>
    <property type="molecule type" value="Genomic_DNA"/>
</dbReference>
<evidence type="ECO:0000256" key="1">
    <source>
        <dbReference type="ARBA" id="ARBA00022630"/>
    </source>
</evidence>
<name>A0A926N7W1_9BACL</name>
<dbReference type="InterPro" id="IPR023048">
    <property type="entry name" value="NADH:quinone_OxRdtase_FMN_depd"/>
</dbReference>
<dbReference type="GO" id="GO:0016652">
    <property type="term" value="F:oxidoreductase activity, acting on NAD(P)H as acceptor"/>
    <property type="evidence" value="ECO:0007669"/>
    <property type="project" value="UniProtKB-UniRule"/>
</dbReference>
<comment type="function">
    <text evidence="6">Quinone reductase that provides resistance to thiol-specific stress caused by electrophilic quinones.</text>
</comment>
<dbReference type="PANTHER" id="PTHR43741:SF7">
    <property type="entry name" value="FMN-DEPENDENT NADH:QUINONE OXIDOREDUCTASE"/>
    <property type="match status" value="1"/>
</dbReference>
<comment type="catalytic activity">
    <reaction evidence="6">
        <text>2 a quinone + NADH + H(+) = 2 a 1,4-benzosemiquinone + NAD(+)</text>
        <dbReference type="Rhea" id="RHEA:65952"/>
        <dbReference type="ChEBI" id="CHEBI:15378"/>
        <dbReference type="ChEBI" id="CHEBI:57540"/>
        <dbReference type="ChEBI" id="CHEBI:57945"/>
        <dbReference type="ChEBI" id="CHEBI:132124"/>
        <dbReference type="ChEBI" id="CHEBI:134225"/>
    </reaction>
</comment>
<accession>A0A926N7W1</accession>
<dbReference type="Pfam" id="PF02525">
    <property type="entry name" value="Flavodoxin_2"/>
    <property type="match status" value="1"/>
</dbReference>
<dbReference type="InterPro" id="IPR050104">
    <property type="entry name" value="FMN-dep_NADH:Q_OxRdtase_AzoR1"/>
</dbReference>
<keyword evidence="1 6" id="KW-0285">Flavoprotein</keyword>
<evidence type="ECO:0000259" key="7">
    <source>
        <dbReference type="Pfam" id="PF02525"/>
    </source>
</evidence>
<evidence type="ECO:0000313" key="9">
    <source>
        <dbReference type="Proteomes" id="UP000661691"/>
    </source>
</evidence>
<comment type="function">
    <text evidence="6">Also exhibits azoreductase activity. Catalyzes the reductive cleavage of the azo bond in aromatic azo compounds to the corresponding amines.</text>
</comment>
<sequence>MANVLYITANPKPEEESVSLQMGKAFIEAYELANPMDHIIHLDLYKEYIPFLDEDVFNGWNHAFLGLPTTDDERKKLKRINELVDQFVDADKYVFVTPMWNFGSPPVVKAYFDCVCMAGKTYQVLGNETVGLLLHKQAVHIQARGGFYGQNGEQAKEFGDRYIRLILGFMGVSDVHSIIAEGTSDPYRSKKMMIEAVQQAKAYAPVFASSMMYEQQCE</sequence>
<dbReference type="InterPro" id="IPR003680">
    <property type="entry name" value="Flavodoxin_fold"/>
</dbReference>
<evidence type="ECO:0000256" key="4">
    <source>
        <dbReference type="ARBA" id="ARBA00023027"/>
    </source>
</evidence>
<dbReference type="InterPro" id="IPR029039">
    <property type="entry name" value="Flavoprotein-like_sf"/>
</dbReference>
<dbReference type="PANTHER" id="PTHR43741">
    <property type="entry name" value="FMN-DEPENDENT NADH-AZOREDUCTASE 1"/>
    <property type="match status" value="1"/>
</dbReference>
<feature type="binding site" evidence="6">
    <location>
        <begin position="99"/>
        <end position="102"/>
    </location>
    <ligand>
        <name>FMN</name>
        <dbReference type="ChEBI" id="CHEBI:58210"/>
    </ligand>
</feature>
<dbReference type="Proteomes" id="UP000661691">
    <property type="component" value="Unassembled WGS sequence"/>
</dbReference>
<comment type="caution">
    <text evidence="8">The sequence shown here is derived from an EMBL/GenBank/DDBJ whole genome shotgun (WGS) entry which is preliminary data.</text>
</comment>
<dbReference type="GO" id="GO:0009055">
    <property type="term" value="F:electron transfer activity"/>
    <property type="evidence" value="ECO:0007669"/>
    <property type="project" value="UniProtKB-UniRule"/>
</dbReference>
<dbReference type="SUPFAM" id="SSF52218">
    <property type="entry name" value="Flavoproteins"/>
    <property type="match status" value="1"/>
</dbReference>
<evidence type="ECO:0000256" key="3">
    <source>
        <dbReference type="ARBA" id="ARBA00023002"/>
    </source>
</evidence>
<keyword evidence="4 6" id="KW-0520">NAD</keyword>
<keyword evidence="9" id="KW-1185">Reference proteome</keyword>
<dbReference type="GO" id="GO:0016655">
    <property type="term" value="F:oxidoreductase activity, acting on NAD(P)H, quinone or similar compound as acceptor"/>
    <property type="evidence" value="ECO:0007669"/>
    <property type="project" value="InterPro"/>
</dbReference>
<evidence type="ECO:0000313" key="8">
    <source>
        <dbReference type="EMBL" id="MBD1371706.1"/>
    </source>
</evidence>
<feature type="binding site" evidence="6">
    <location>
        <begin position="17"/>
        <end position="19"/>
    </location>
    <ligand>
        <name>FMN</name>
        <dbReference type="ChEBI" id="CHEBI:58210"/>
    </ligand>
</feature>
<evidence type="ECO:0000256" key="2">
    <source>
        <dbReference type="ARBA" id="ARBA00022643"/>
    </source>
</evidence>
<dbReference type="AlphaFoldDB" id="A0A926N7W1"/>
<feature type="domain" description="Flavodoxin-like fold" evidence="7">
    <location>
        <begin position="3"/>
        <end position="202"/>
    </location>
</feature>
<evidence type="ECO:0000256" key="5">
    <source>
        <dbReference type="ARBA" id="ARBA00048542"/>
    </source>
</evidence>
<protein>
    <recommendedName>
        <fullName evidence="6">FMN dependent NADH:quinone oxidoreductase</fullName>
        <ecNumber evidence="6">1.6.5.-</ecNumber>
    </recommendedName>
    <alternativeName>
        <fullName evidence="6">Azo-dye reductase</fullName>
    </alternativeName>
    <alternativeName>
        <fullName evidence="6">FMN-dependent NADH-azo compound oxidoreductase</fullName>
    </alternativeName>
    <alternativeName>
        <fullName evidence="6">FMN-dependent NADH-azoreductase</fullName>
        <ecNumber evidence="6">1.7.1.17</ecNumber>
    </alternativeName>
</protein>
<comment type="caution">
    <text evidence="6">Lacks conserved residue(s) required for the propagation of feature annotation.</text>
</comment>
<organism evidence="8 9">
    <name type="scientific">Polycladospora coralii</name>
    <dbReference type="NCBI Taxonomy" id="2771432"/>
    <lineage>
        <taxon>Bacteria</taxon>
        <taxon>Bacillati</taxon>
        <taxon>Bacillota</taxon>
        <taxon>Bacilli</taxon>
        <taxon>Bacillales</taxon>
        <taxon>Thermoactinomycetaceae</taxon>
        <taxon>Polycladospora</taxon>
    </lineage>
</organism>
<dbReference type="HAMAP" id="MF_01216">
    <property type="entry name" value="Azoreductase_type1"/>
    <property type="match status" value="1"/>
</dbReference>
<dbReference type="GO" id="GO:0010181">
    <property type="term" value="F:FMN binding"/>
    <property type="evidence" value="ECO:0007669"/>
    <property type="project" value="UniProtKB-UniRule"/>
</dbReference>
<proteinExistence type="inferred from homology"/>
<comment type="subunit">
    <text evidence="6">Homodimer.</text>
</comment>
<dbReference type="Gene3D" id="3.40.50.360">
    <property type="match status" value="1"/>
</dbReference>
<gene>
    <name evidence="6" type="primary">azoR</name>
    <name evidence="8" type="ORF">IC620_04950</name>
</gene>
<comment type="catalytic activity">
    <reaction evidence="5">
        <text>N,N-dimethyl-1,4-phenylenediamine + anthranilate + 2 NAD(+) = 2-(4-dimethylaminophenyl)diazenylbenzoate + 2 NADH + 2 H(+)</text>
        <dbReference type="Rhea" id="RHEA:55872"/>
        <dbReference type="ChEBI" id="CHEBI:15378"/>
        <dbReference type="ChEBI" id="CHEBI:15783"/>
        <dbReference type="ChEBI" id="CHEBI:16567"/>
        <dbReference type="ChEBI" id="CHEBI:57540"/>
        <dbReference type="ChEBI" id="CHEBI:57945"/>
        <dbReference type="ChEBI" id="CHEBI:71579"/>
        <dbReference type="EC" id="1.7.1.17"/>
    </reaction>
    <physiologicalReaction direction="right-to-left" evidence="5">
        <dbReference type="Rhea" id="RHEA:55874"/>
    </physiologicalReaction>
</comment>
<evidence type="ECO:0000256" key="6">
    <source>
        <dbReference type="HAMAP-Rule" id="MF_01216"/>
    </source>
</evidence>
<comment type="cofactor">
    <cofactor evidence="6">
        <name>FMN</name>
        <dbReference type="ChEBI" id="CHEBI:58210"/>
    </cofactor>
    <text evidence="6">Binds 1 FMN per subunit.</text>
</comment>
<dbReference type="EC" id="1.7.1.17" evidence="6"/>
<comment type="similarity">
    <text evidence="6">Belongs to the azoreductase type 1 family.</text>
</comment>
<keyword evidence="2 6" id="KW-0288">FMN</keyword>
<keyword evidence="3 6" id="KW-0560">Oxidoreductase</keyword>
<dbReference type="EC" id="1.6.5.-" evidence="6"/>
<reference evidence="8" key="1">
    <citation type="submission" date="2020-09" db="EMBL/GenBank/DDBJ databases">
        <title>A novel bacterium of genus Hazenella, isolated from South China Sea.</title>
        <authorList>
            <person name="Huang H."/>
            <person name="Mo K."/>
            <person name="Hu Y."/>
        </authorList>
    </citation>
    <scope>NUCLEOTIDE SEQUENCE</scope>
    <source>
        <strain evidence="8">IB182357</strain>
    </source>
</reference>
<dbReference type="RefSeq" id="WP_191138352.1">
    <property type="nucleotide sequence ID" value="NZ_JACXAG020000001.1"/>
</dbReference>